<evidence type="ECO:0000313" key="2">
    <source>
        <dbReference type="Proteomes" id="UP000263928"/>
    </source>
</evidence>
<accession>A0A383S8F4</accession>
<organism evidence="1 2">
    <name type="scientific">Propionibacterium australiense</name>
    <dbReference type="NCBI Taxonomy" id="119981"/>
    <lineage>
        <taxon>Bacteria</taxon>
        <taxon>Bacillati</taxon>
        <taxon>Actinomycetota</taxon>
        <taxon>Actinomycetes</taxon>
        <taxon>Propionibacteriales</taxon>
        <taxon>Propionibacteriaceae</taxon>
        <taxon>Propionibacterium</taxon>
    </lineage>
</organism>
<dbReference type="AlphaFoldDB" id="A0A383S8F4"/>
<reference evidence="2" key="1">
    <citation type="submission" date="2018-08" db="EMBL/GenBank/DDBJ databases">
        <authorList>
            <person name="Hornung B."/>
        </authorList>
    </citation>
    <scope>NUCLEOTIDE SEQUENCE [LARGE SCALE GENOMIC DNA]</scope>
</reference>
<evidence type="ECO:0000313" key="1">
    <source>
        <dbReference type="EMBL" id="SYZ33704.1"/>
    </source>
</evidence>
<proteinExistence type="predicted"/>
<dbReference type="EMBL" id="UNQJ01000011">
    <property type="protein sequence ID" value="SYZ33704.1"/>
    <property type="molecule type" value="Genomic_DNA"/>
</dbReference>
<name>A0A383S8F4_9ACTN</name>
<keyword evidence="2" id="KW-1185">Reference proteome</keyword>
<dbReference type="SUPFAM" id="SSF54786">
    <property type="entry name" value="YcfA/nrd intein domain"/>
    <property type="match status" value="1"/>
</dbReference>
<protein>
    <recommendedName>
        <fullName evidence="3">Type II toxin-antitoxin system HicA family toxin</fullName>
    </recommendedName>
</protein>
<dbReference type="Proteomes" id="UP000263928">
    <property type="component" value="Unassembled WGS sequence"/>
</dbReference>
<gene>
    <name evidence="1" type="ORF">PROPAUS_1624</name>
</gene>
<sequence>MGGNGFPSMPSSEFKRLLCMKLGYRELGDSGKGSHCWLVSDAHPRIRWAFHRREVSSIEVRKLLVNQIGLTLEEARRVVE</sequence>
<evidence type="ECO:0008006" key="3">
    <source>
        <dbReference type="Google" id="ProtNLM"/>
    </source>
</evidence>